<name>A0ABN2KF31_9MICC</name>
<feature type="compositionally biased region" description="Basic and acidic residues" evidence="7">
    <location>
        <begin position="468"/>
        <end position="480"/>
    </location>
</feature>
<evidence type="ECO:0000256" key="3">
    <source>
        <dbReference type="ARBA" id="ARBA00022741"/>
    </source>
</evidence>
<keyword evidence="3" id="KW-0547">Nucleotide-binding</keyword>
<feature type="domain" description="Four-carbon acid sugar kinase nucleotide binding" evidence="9">
    <location>
        <begin position="274"/>
        <end position="439"/>
    </location>
</feature>
<evidence type="ECO:0000256" key="7">
    <source>
        <dbReference type="SAM" id="MobiDB-lite"/>
    </source>
</evidence>
<evidence type="ECO:0000256" key="4">
    <source>
        <dbReference type="ARBA" id="ARBA00022777"/>
    </source>
</evidence>
<comment type="caution">
    <text evidence="10">The sequence shown here is derived from an EMBL/GenBank/DDBJ whole genome shotgun (WGS) entry which is preliminary data.</text>
</comment>
<dbReference type="Proteomes" id="UP001501204">
    <property type="component" value="Unassembled WGS sequence"/>
</dbReference>
<dbReference type="GO" id="GO:0016301">
    <property type="term" value="F:kinase activity"/>
    <property type="evidence" value="ECO:0007669"/>
    <property type="project" value="UniProtKB-KW"/>
</dbReference>
<evidence type="ECO:0000256" key="1">
    <source>
        <dbReference type="ARBA" id="ARBA00005715"/>
    </source>
</evidence>
<dbReference type="Gene3D" id="3.40.980.20">
    <property type="entry name" value="Four-carbon acid sugar kinase, nucleotide binding domain"/>
    <property type="match status" value="1"/>
</dbReference>
<evidence type="ECO:0000256" key="5">
    <source>
        <dbReference type="ARBA" id="ARBA00022840"/>
    </source>
</evidence>
<proteinExistence type="inferred from homology"/>
<evidence type="ECO:0000256" key="2">
    <source>
        <dbReference type="ARBA" id="ARBA00022679"/>
    </source>
</evidence>
<organism evidence="10 11">
    <name type="scientific">Kocuria aegyptia</name>
    <dbReference type="NCBI Taxonomy" id="330943"/>
    <lineage>
        <taxon>Bacteria</taxon>
        <taxon>Bacillati</taxon>
        <taxon>Actinomycetota</taxon>
        <taxon>Actinomycetes</taxon>
        <taxon>Micrococcales</taxon>
        <taxon>Micrococcaceae</taxon>
        <taxon>Kocuria</taxon>
    </lineage>
</organism>
<feature type="domain" description="Four-carbon acid sugar kinase N-terminal" evidence="8">
    <location>
        <begin position="7"/>
        <end position="248"/>
    </location>
</feature>
<keyword evidence="5" id="KW-0067">ATP-binding</keyword>
<accession>A0ABN2KF31</accession>
<evidence type="ECO:0000313" key="10">
    <source>
        <dbReference type="EMBL" id="GAA1754482.1"/>
    </source>
</evidence>
<evidence type="ECO:0000256" key="6">
    <source>
        <dbReference type="ARBA" id="ARBA00023277"/>
    </source>
</evidence>
<keyword evidence="2" id="KW-0808">Transferase</keyword>
<gene>
    <name evidence="10" type="ORF">GCM10009767_12070</name>
</gene>
<dbReference type="InterPro" id="IPR037051">
    <property type="entry name" value="4-carb_acid_sugar_kinase_N_sf"/>
</dbReference>
<sequence>MTAPRTLLVLDDDPTGSQCVHDVDVVLELDAEPVLDVVRHPGRTCFVLTNSRARPEPEAVAINTELVSAVLERLAAEHLPLPHLVSRSDSTLRGHVVAEPTALADVLERHGVAVDGFLLAPAMIEAGRYTEDDVHYAVLQGRPTPVGETDFAADATFGYTSSDLKDFLVERSGGALERSGILSIGLEDIRSGGVPAVAEILRGARDRAWVVVNATSYADLDTVAEALAVLESEGRTFVTRCGPSFVRPLAGLADSRLLGPEDIVVGPGRLPHGLVAVGSHVGLTNRQLAELRERRDLFEVELHVPTLLDDDAARPGYVADAVARIRAALEGRDAVVWTSRELVRTDDPEESLAIARSVSDALVEVVHGVAQARPAWVVAKGGITSHEVAHRGLGMRRATVAGQFFPGQISMFQPTDAPETTRGGPYVVFPGNVGGESALADVVDVLDRAAELARSQDPRRGRPAPHGEPPRNVDPEEHQS</sequence>
<dbReference type="InterPro" id="IPR031475">
    <property type="entry name" value="NBD_C"/>
</dbReference>
<dbReference type="Gene3D" id="3.40.50.10840">
    <property type="entry name" value="Putative sugar-binding, N-terminal domain"/>
    <property type="match status" value="1"/>
</dbReference>
<keyword evidence="11" id="KW-1185">Reference proteome</keyword>
<keyword evidence="4 10" id="KW-0418">Kinase</keyword>
<protein>
    <submittedName>
        <fullName evidence="10">Four-carbon acid sugar kinase family protein</fullName>
    </submittedName>
</protein>
<dbReference type="InterPro" id="IPR010737">
    <property type="entry name" value="4-carb_acid_sugar_kinase_N"/>
</dbReference>
<evidence type="ECO:0000259" key="9">
    <source>
        <dbReference type="Pfam" id="PF17042"/>
    </source>
</evidence>
<keyword evidence="6" id="KW-0119">Carbohydrate metabolism</keyword>
<dbReference type="EMBL" id="BAAAOA010000014">
    <property type="protein sequence ID" value="GAA1754482.1"/>
    <property type="molecule type" value="Genomic_DNA"/>
</dbReference>
<dbReference type="Pfam" id="PF07005">
    <property type="entry name" value="SBD_N"/>
    <property type="match status" value="1"/>
</dbReference>
<dbReference type="SUPFAM" id="SSF142764">
    <property type="entry name" value="YgbK-like"/>
    <property type="match status" value="1"/>
</dbReference>
<dbReference type="InterPro" id="IPR042213">
    <property type="entry name" value="NBD_C_sf"/>
</dbReference>
<feature type="region of interest" description="Disordered" evidence="7">
    <location>
        <begin position="452"/>
        <end position="480"/>
    </location>
</feature>
<reference evidence="10 11" key="1">
    <citation type="journal article" date="2019" name="Int. J. Syst. Evol. Microbiol.">
        <title>The Global Catalogue of Microorganisms (GCM) 10K type strain sequencing project: providing services to taxonomists for standard genome sequencing and annotation.</title>
        <authorList>
            <consortium name="The Broad Institute Genomics Platform"/>
            <consortium name="The Broad Institute Genome Sequencing Center for Infectious Disease"/>
            <person name="Wu L."/>
            <person name="Ma J."/>
        </authorList>
    </citation>
    <scope>NUCLEOTIDE SEQUENCE [LARGE SCALE GENOMIC DNA]</scope>
    <source>
        <strain evidence="10 11">JCM 14735</strain>
    </source>
</reference>
<evidence type="ECO:0000313" key="11">
    <source>
        <dbReference type="Proteomes" id="UP001501204"/>
    </source>
</evidence>
<dbReference type="RefSeq" id="WP_344120707.1">
    <property type="nucleotide sequence ID" value="NZ_BAAAOA010000014.1"/>
</dbReference>
<dbReference type="Pfam" id="PF17042">
    <property type="entry name" value="NBD_C"/>
    <property type="match status" value="1"/>
</dbReference>
<comment type="similarity">
    <text evidence="1">Belongs to the four-carbon acid sugar kinase family.</text>
</comment>
<evidence type="ECO:0000259" key="8">
    <source>
        <dbReference type="Pfam" id="PF07005"/>
    </source>
</evidence>